<dbReference type="PANTHER" id="PTHR36512:SF3">
    <property type="entry name" value="BLR5678 PROTEIN"/>
    <property type="match status" value="1"/>
</dbReference>
<dbReference type="InterPro" id="IPR016117">
    <property type="entry name" value="ArgJ-like_dom_sf"/>
</dbReference>
<protein>
    <submittedName>
        <fullName evidence="2">L-aminopeptidase/D-esterase-like protein</fullName>
    </submittedName>
</protein>
<evidence type="ECO:0000313" key="2">
    <source>
        <dbReference type="EMBL" id="RBP52916.1"/>
    </source>
</evidence>
<comment type="caution">
    <text evidence="2">The sequence shown here is derived from an EMBL/GenBank/DDBJ whole genome shotgun (WGS) entry which is preliminary data.</text>
</comment>
<proteinExistence type="inferred from homology"/>
<keyword evidence="2" id="KW-0645">Protease</keyword>
<comment type="similarity">
    <text evidence="1">Belongs to the peptidase S58 family.</text>
</comment>
<dbReference type="PANTHER" id="PTHR36512">
    <property type="entry name" value="D-AMINOPEPTIDASE"/>
    <property type="match status" value="1"/>
</dbReference>
<keyword evidence="2" id="KW-0031">Aminopeptidase</keyword>
<evidence type="ECO:0000256" key="1">
    <source>
        <dbReference type="ARBA" id="ARBA00007068"/>
    </source>
</evidence>
<dbReference type="Proteomes" id="UP000253083">
    <property type="component" value="Unassembled WGS sequence"/>
</dbReference>
<keyword evidence="3" id="KW-1185">Reference proteome</keyword>
<sequence length="499" mass="53769">MFAHHGPLNWLLKHNRVYCYTVYTILRSLPFISMHAIKLSLTKNALFASALASFVFATTNLQAASQDSLVPIVNMDSGASLEFDWPGIRVGTASYEEGPTGVTVFHFDKKAKVAMDVRGGGPGTVNAPYVELGYNVAELDSIVVAGGSWYGLEAATAVATAMMDDGLRDGDAFSLTPSVAMSLGSIIFDFGSRRLNEIYPDKKLAQAAYRAAVSGQFPLGASGAGRNAMTGGFFGCAVHSGQGGAFKQIGDLKIAAFSVVNAFGAVTDRDGKVDACYTDKGLERGLQIKDMFAKFESKFEEQTLERADNSNKNTTISVLVVNQKLEPALLKRLAVQVHTSMSRSLQPYATLFDGDVFYAVSTEEIDDKELSPVDLGVIASEVMWDALLTAAPAQQPEHVQANPNVALSSADMNAIAGEYQFSDKVKLKVFVREGKLFARATGSKKVFAIATDEDKELLPVAQDQFVVPSRVPLTLDFSTAEKVILNPGHWQQTGMLIDN</sequence>
<accession>A0A395JR37</accession>
<dbReference type="SUPFAM" id="SSF56266">
    <property type="entry name" value="DmpA/ArgJ-like"/>
    <property type="match status" value="1"/>
</dbReference>
<dbReference type="GO" id="GO:0004177">
    <property type="term" value="F:aminopeptidase activity"/>
    <property type="evidence" value="ECO:0007669"/>
    <property type="project" value="UniProtKB-KW"/>
</dbReference>
<dbReference type="InterPro" id="IPR005321">
    <property type="entry name" value="Peptidase_S58_DmpA"/>
</dbReference>
<dbReference type="Pfam" id="PF03576">
    <property type="entry name" value="Peptidase_S58"/>
    <property type="match status" value="1"/>
</dbReference>
<dbReference type="InParanoid" id="A0A395JR37"/>
<dbReference type="AlphaFoldDB" id="A0A395JR37"/>
<name>A0A395JR37_9GAMM</name>
<reference evidence="2 3" key="1">
    <citation type="submission" date="2018-06" db="EMBL/GenBank/DDBJ databases">
        <title>Genomic Encyclopedia of Type Strains, Phase IV (KMG-IV): sequencing the most valuable type-strain genomes for metagenomic binning, comparative biology and taxonomic classification.</title>
        <authorList>
            <person name="Goeker M."/>
        </authorList>
    </citation>
    <scope>NUCLEOTIDE SEQUENCE [LARGE SCALE GENOMIC DNA]</scope>
    <source>
        <strain evidence="2 3">DSM 24032</strain>
    </source>
</reference>
<evidence type="ECO:0000313" key="3">
    <source>
        <dbReference type="Proteomes" id="UP000253083"/>
    </source>
</evidence>
<gene>
    <name evidence="2" type="ORF">DFR28_101300</name>
</gene>
<dbReference type="EMBL" id="QNRT01000001">
    <property type="protein sequence ID" value="RBP52916.1"/>
    <property type="molecule type" value="Genomic_DNA"/>
</dbReference>
<dbReference type="Gene3D" id="3.60.70.12">
    <property type="entry name" value="L-amino peptidase D-ALA esterase/amidase"/>
    <property type="match status" value="1"/>
</dbReference>
<keyword evidence="2" id="KW-0378">Hydrolase</keyword>
<organism evidence="2 3">
    <name type="scientific">Arenicella xantha</name>
    <dbReference type="NCBI Taxonomy" id="644221"/>
    <lineage>
        <taxon>Bacteria</taxon>
        <taxon>Pseudomonadati</taxon>
        <taxon>Pseudomonadota</taxon>
        <taxon>Gammaproteobacteria</taxon>
        <taxon>Arenicellales</taxon>
        <taxon>Arenicellaceae</taxon>
        <taxon>Arenicella</taxon>
    </lineage>
</organism>